<protein>
    <submittedName>
        <fullName evidence="1">Uncharacterized protein</fullName>
    </submittedName>
</protein>
<name>A0ABV5Y4I7_ARTRM</name>
<reference evidence="1 2" key="1">
    <citation type="submission" date="2024-09" db="EMBL/GenBank/DDBJ databases">
        <authorList>
            <person name="Sun Q."/>
            <person name="Mori K."/>
        </authorList>
    </citation>
    <scope>NUCLEOTIDE SEQUENCE [LARGE SCALE GENOMIC DNA]</scope>
    <source>
        <strain evidence="1 2">JCM 1334</strain>
    </source>
</reference>
<evidence type="ECO:0000313" key="1">
    <source>
        <dbReference type="EMBL" id="MFB9821880.1"/>
    </source>
</evidence>
<proteinExistence type="predicted"/>
<accession>A0ABV5Y4I7</accession>
<keyword evidence="2" id="KW-1185">Reference proteome</keyword>
<comment type="caution">
    <text evidence="1">The sequence shown here is derived from an EMBL/GenBank/DDBJ whole genome shotgun (WGS) entry which is preliminary data.</text>
</comment>
<dbReference type="EMBL" id="JBHMBC010000039">
    <property type="protein sequence ID" value="MFB9821880.1"/>
    <property type="molecule type" value="Genomic_DNA"/>
</dbReference>
<evidence type="ECO:0000313" key="2">
    <source>
        <dbReference type="Proteomes" id="UP001589702"/>
    </source>
</evidence>
<dbReference type="RefSeq" id="WP_234750514.1">
    <property type="nucleotide sequence ID" value="NZ_BAAAWN010000001.1"/>
</dbReference>
<gene>
    <name evidence="1" type="ORF">ACFFP1_20590</name>
</gene>
<dbReference type="Proteomes" id="UP001589702">
    <property type="component" value="Unassembled WGS sequence"/>
</dbReference>
<sequence>MTAINVISMSNAADLGYRALADVAAASEGIPLADYRIVGGHMVQMLMHVYPTPAATERSTADADAGIREAVAAGQNLHHQLLARGYEAVKGNHYIRTDEKGAKIEVDLLIPHTGVGRPMTRPTEVNGRGFDAIPGLGFALNATPLLIDVKVLLLGGKEDLAFAIPVPDVEAALILKAFAWKSRTSDKDLADISSLMEIVQMHRDSLASWGFGDARLAAMGQRQDAARVLHQLIQLADRGRIKPLRGLASPARFAALLREHIPAPTR</sequence>
<organism evidence="1 2">
    <name type="scientific">Arthrobacter ramosus</name>
    <dbReference type="NCBI Taxonomy" id="1672"/>
    <lineage>
        <taxon>Bacteria</taxon>
        <taxon>Bacillati</taxon>
        <taxon>Actinomycetota</taxon>
        <taxon>Actinomycetes</taxon>
        <taxon>Micrococcales</taxon>
        <taxon>Micrococcaceae</taxon>
        <taxon>Arthrobacter</taxon>
    </lineage>
</organism>